<dbReference type="AlphaFoldDB" id="A0AAV6IWE9"/>
<dbReference type="Proteomes" id="UP000823749">
    <property type="component" value="Chromosome 9"/>
</dbReference>
<evidence type="ECO:0000313" key="2">
    <source>
        <dbReference type="Proteomes" id="UP000823749"/>
    </source>
</evidence>
<dbReference type="EMBL" id="JACTNZ010000009">
    <property type="protein sequence ID" value="KAG5531135.1"/>
    <property type="molecule type" value="Genomic_DNA"/>
</dbReference>
<sequence length="120" mass="13945">MMIHIVAFKDCPACIPILEAEYEVSEEALDHLKETMGQKYFNCIITIRNRIVEHRDLHLKHLMGSDMVPFQLLQLACLHYLGFAGRHFRNRVPKPFFACREESPNSFAVLDQANKEDNDI</sequence>
<reference evidence="1" key="1">
    <citation type="submission" date="2020-08" db="EMBL/GenBank/DDBJ databases">
        <title>Plant Genome Project.</title>
        <authorList>
            <person name="Zhang R.-G."/>
        </authorList>
    </citation>
    <scope>NUCLEOTIDE SEQUENCE</scope>
    <source>
        <strain evidence="1">WSP0</strain>
        <tissue evidence="1">Leaf</tissue>
    </source>
</reference>
<protein>
    <submittedName>
        <fullName evidence="1">Uncharacterized protein</fullName>
    </submittedName>
</protein>
<evidence type="ECO:0000313" key="1">
    <source>
        <dbReference type="EMBL" id="KAG5531135.1"/>
    </source>
</evidence>
<accession>A0AAV6IWE9</accession>
<name>A0AAV6IWE9_9ERIC</name>
<comment type="caution">
    <text evidence="1">The sequence shown here is derived from an EMBL/GenBank/DDBJ whole genome shotgun (WGS) entry which is preliminary data.</text>
</comment>
<proteinExistence type="predicted"/>
<gene>
    <name evidence="1" type="ORF">RHGRI_025927</name>
</gene>
<organism evidence="1 2">
    <name type="scientific">Rhododendron griersonianum</name>
    <dbReference type="NCBI Taxonomy" id="479676"/>
    <lineage>
        <taxon>Eukaryota</taxon>
        <taxon>Viridiplantae</taxon>
        <taxon>Streptophyta</taxon>
        <taxon>Embryophyta</taxon>
        <taxon>Tracheophyta</taxon>
        <taxon>Spermatophyta</taxon>
        <taxon>Magnoliopsida</taxon>
        <taxon>eudicotyledons</taxon>
        <taxon>Gunneridae</taxon>
        <taxon>Pentapetalae</taxon>
        <taxon>asterids</taxon>
        <taxon>Ericales</taxon>
        <taxon>Ericaceae</taxon>
        <taxon>Ericoideae</taxon>
        <taxon>Rhodoreae</taxon>
        <taxon>Rhododendron</taxon>
    </lineage>
</organism>
<keyword evidence="2" id="KW-1185">Reference proteome</keyword>